<keyword evidence="3" id="KW-1185">Reference proteome</keyword>
<reference evidence="2" key="1">
    <citation type="submission" date="2023-03" db="EMBL/GenBank/DDBJ databases">
        <title>Chromosome-scale reference genome and RAD-based genetic map of yellow starthistle (Centaurea solstitialis) reveal putative structural variation and QTLs associated with invader traits.</title>
        <authorList>
            <person name="Reatini B."/>
            <person name="Cang F.A."/>
            <person name="Jiang Q."/>
            <person name="Mckibben M.T.W."/>
            <person name="Barker M.S."/>
            <person name="Rieseberg L.H."/>
            <person name="Dlugosch K.M."/>
        </authorList>
    </citation>
    <scope>NUCLEOTIDE SEQUENCE</scope>
    <source>
        <strain evidence="2">CAN-66</strain>
        <tissue evidence="2">Leaf</tissue>
    </source>
</reference>
<evidence type="ECO:0000313" key="3">
    <source>
        <dbReference type="Proteomes" id="UP001172457"/>
    </source>
</evidence>
<accession>A0AA38S6M4</accession>
<protein>
    <recommendedName>
        <fullName evidence="1">F-box associated beta-propeller type 3 domain-containing protein</fullName>
    </recommendedName>
</protein>
<gene>
    <name evidence="2" type="ORF">OSB04_un000238</name>
</gene>
<dbReference type="InterPro" id="IPR017451">
    <property type="entry name" value="F-box-assoc_interact_dom"/>
</dbReference>
<dbReference type="EMBL" id="JARYMX010000015">
    <property type="protein sequence ID" value="KAJ9536589.1"/>
    <property type="molecule type" value="Genomic_DNA"/>
</dbReference>
<dbReference type="InterPro" id="IPR013187">
    <property type="entry name" value="F-box-assoc_dom_typ3"/>
</dbReference>
<evidence type="ECO:0000313" key="2">
    <source>
        <dbReference type="EMBL" id="KAJ9536589.1"/>
    </source>
</evidence>
<name>A0AA38S6M4_9ASTR</name>
<dbReference type="InterPro" id="IPR050796">
    <property type="entry name" value="SCF_F-box_component"/>
</dbReference>
<dbReference type="Pfam" id="PF08268">
    <property type="entry name" value="FBA_3"/>
    <property type="match status" value="1"/>
</dbReference>
<dbReference type="NCBIfam" id="TIGR01640">
    <property type="entry name" value="F_box_assoc_1"/>
    <property type="match status" value="1"/>
</dbReference>
<dbReference type="PANTHER" id="PTHR31672">
    <property type="entry name" value="BNACNNG10540D PROTEIN"/>
    <property type="match status" value="1"/>
</dbReference>
<dbReference type="AlphaFoldDB" id="A0AA38S6M4"/>
<sequence length="328" mass="37376">MIGSMRVRKPSNDQEDSNSKNLFIRLIDSSMEELPAELNDRRSLKTSREHHLSDSSFVDFHLLRSPTGLIIHGLLDDRDPGIFRLVEIEDKVDHHHLDPLMSLDLNMVPVFQNSKISQMASVNGLICLHQDPRSPKVDNTYICNPITRECMILPRQQHYTGGIYHYGFGVSSHTGEYKVVRTFHKTMDLEAEVYTLGIGQWRNVGHVPYLLSKGYPPQKICTFDLDKELNISIVSFSSYQICTWVSDQIPRFGSLKGFPVVITQETIDDTIWSLWAPITLIDVLKDRSILIVSEYEELWTIDPRSGTIKYTKMFGLASSGDDLSSELS</sequence>
<proteinExistence type="predicted"/>
<evidence type="ECO:0000259" key="1">
    <source>
        <dbReference type="Pfam" id="PF08268"/>
    </source>
</evidence>
<feature type="domain" description="F-box associated beta-propeller type 3" evidence="1">
    <location>
        <begin position="112"/>
        <end position="206"/>
    </location>
</feature>
<comment type="caution">
    <text evidence="2">The sequence shown here is derived from an EMBL/GenBank/DDBJ whole genome shotgun (WGS) entry which is preliminary data.</text>
</comment>
<dbReference type="Proteomes" id="UP001172457">
    <property type="component" value="Unassembled WGS sequence"/>
</dbReference>
<dbReference type="PANTHER" id="PTHR31672:SF13">
    <property type="entry name" value="F-BOX PROTEIN CPR30-LIKE"/>
    <property type="match status" value="1"/>
</dbReference>
<organism evidence="2 3">
    <name type="scientific">Centaurea solstitialis</name>
    <name type="common">yellow star-thistle</name>
    <dbReference type="NCBI Taxonomy" id="347529"/>
    <lineage>
        <taxon>Eukaryota</taxon>
        <taxon>Viridiplantae</taxon>
        <taxon>Streptophyta</taxon>
        <taxon>Embryophyta</taxon>
        <taxon>Tracheophyta</taxon>
        <taxon>Spermatophyta</taxon>
        <taxon>Magnoliopsida</taxon>
        <taxon>eudicotyledons</taxon>
        <taxon>Gunneridae</taxon>
        <taxon>Pentapetalae</taxon>
        <taxon>asterids</taxon>
        <taxon>campanulids</taxon>
        <taxon>Asterales</taxon>
        <taxon>Asteraceae</taxon>
        <taxon>Carduoideae</taxon>
        <taxon>Cardueae</taxon>
        <taxon>Centaureinae</taxon>
        <taxon>Centaurea</taxon>
    </lineage>
</organism>